<dbReference type="EMBL" id="JBHLYQ010000061">
    <property type="protein sequence ID" value="MFC0081975.1"/>
    <property type="molecule type" value="Genomic_DNA"/>
</dbReference>
<comment type="caution">
    <text evidence="2">The sequence shown here is derived from an EMBL/GenBank/DDBJ whole genome shotgun (WGS) entry which is preliminary data.</text>
</comment>
<name>A0ABV6C2Q6_9ACTN</name>
<sequence length="317" mass="34356">MPVPGLLDRRLLFVTGKGGVGKTTVACALALLGAGEGRRTLLCEVDAKGDVTAQLEVDPVGFEAREVLGGLWAMAMDTEASLREYLRLQLKVPIVGRIGPLAKAFDFVATAAPGVKEILTVGKFCYEVRENHYDLVVVDASATGHVVGQLSAPQAINELVKVGLVRTQTDWMLALLSDPAVTGLVVVTTPEEMPVNETLELAERVRRETTVTLCAVVANRVLPELFGAGEEEVFETLRQAAGRRALRRLVPGDPEPVLEAARLAVTLRRTRAEHLARLRAGLPVGVQLAYVPELFTRSHGRRQVRRVAQHLAEELVT</sequence>
<proteinExistence type="predicted"/>
<dbReference type="CDD" id="cd02035">
    <property type="entry name" value="ArsA"/>
    <property type="match status" value="1"/>
</dbReference>
<gene>
    <name evidence="2" type="ORF">ACFFRE_07415</name>
</gene>
<accession>A0ABV6C2Q6</accession>
<evidence type="ECO:0000259" key="1">
    <source>
        <dbReference type="Pfam" id="PF02374"/>
    </source>
</evidence>
<dbReference type="SUPFAM" id="SSF52540">
    <property type="entry name" value="P-loop containing nucleoside triphosphate hydrolases"/>
    <property type="match status" value="1"/>
</dbReference>
<evidence type="ECO:0000313" key="2">
    <source>
        <dbReference type="EMBL" id="MFC0081975.1"/>
    </source>
</evidence>
<organism evidence="2 3">
    <name type="scientific">Aciditerrimonas ferrireducens</name>
    <dbReference type="NCBI Taxonomy" id="667306"/>
    <lineage>
        <taxon>Bacteria</taxon>
        <taxon>Bacillati</taxon>
        <taxon>Actinomycetota</taxon>
        <taxon>Acidimicrobiia</taxon>
        <taxon>Acidimicrobiales</taxon>
        <taxon>Acidimicrobiaceae</taxon>
        <taxon>Aciditerrimonas</taxon>
    </lineage>
</organism>
<keyword evidence="3" id="KW-1185">Reference proteome</keyword>
<dbReference type="Pfam" id="PF02374">
    <property type="entry name" value="ArsA_ATPase"/>
    <property type="match status" value="1"/>
</dbReference>
<protein>
    <submittedName>
        <fullName evidence="2">ArsA family ATPase</fullName>
    </submittedName>
</protein>
<dbReference type="InterPro" id="IPR016300">
    <property type="entry name" value="ATPase_ArsA/GET3"/>
</dbReference>
<dbReference type="PANTHER" id="PTHR10803:SF31">
    <property type="entry name" value="ATPASE RV3679-RELATED"/>
    <property type="match status" value="1"/>
</dbReference>
<dbReference type="PANTHER" id="PTHR10803">
    <property type="entry name" value="ARSENICAL PUMP-DRIVING ATPASE ARSENITE-TRANSLOCATING ATPASE"/>
    <property type="match status" value="1"/>
</dbReference>
<evidence type="ECO:0000313" key="3">
    <source>
        <dbReference type="Proteomes" id="UP001589788"/>
    </source>
</evidence>
<reference evidence="2 3" key="1">
    <citation type="submission" date="2024-09" db="EMBL/GenBank/DDBJ databases">
        <authorList>
            <person name="Sun Q."/>
            <person name="Mori K."/>
        </authorList>
    </citation>
    <scope>NUCLEOTIDE SEQUENCE [LARGE SCALE GENOMIC DNA]</scope>
    <source>
        <strain evidence="2 3">JCM 15389</strain>
    </source>
</reference>
<feature type="domain" description="ArsA/GET3 Anion-transporting ATPase-like" evidence="1">
    <location>
        <begin position="10"/>
        <end position="161"/>
    </location>
</feature>
<dbReference type="RefSeq" id="WP_377789327.1">
    <property type="nucleotide sequence ID" value="NZ_JBHLYQ010000061.1"/>
</dbReference>
<dbReference type="InterPro" id="IPR027417">
    <property type="entry name" value="P-loop_NTPase"/>
</dbReference>
<dbReference type="Proteomes" id="UP001589788">
    <property type="component" value="Unassembled WGS sequence"/>
</dbReference>
<dbReference type="Gene3D" id="3.40.50.300">
    <property type="entry name" value="P-loop containing nucleotide triphosphate hydrolases"/>
    <property type="match status" value="1"/>
</dbReference>
<dbReference type="InterPro" id="IPR025723">
    <property type="entry name" value="ArsA/GET3_ATPase-like"/>
</dbReference>